<protein>
    <submittedName>
        <fullName evidence="3">Acid_sphingomyelinase</fullName>
    </submittedName>
</protein>
<comment type="caution">
    <text evidence="3">The sequence shown here is derived from an EMBL/GenBank/DDBJ whole genome shotgun (WGS) entry which is preliminary data.</text>
</comment>
<reference evidence="3 4" key="1">
    <citation type="submission" date="2024-07" db="EMBL/GenBank/DDBJ databases">
        <authorList>
            <person name="Akdeniz Z."/>
        </authorList>
    </citation>
    <scope>NUCLEOTIDE SEQUENCE [LARGE SCALE GENOMIC DNA]</scope>
</reference>
<dbReference type="EMBL" id="CAXDID020000264">
    <property type="protein sequence ID" value="CAL6066779.1"/>
    <property type="molecule type" value="Genomic_DNA"/>
</dbReference>
<keyword evidence="1" id="KW-0378">Hydrolase</keyword>
<evidence type="ECO:0000313" key="3">
    <source>
        <dbReference type="EMBL" id="CAL6066779.1"/>
    </source>
</evidence>
<evidence type="ECO:0000313" key="4">
    <source>
        <dbReference type="Proteomes" id="UP001642409"/>
    </source>
</evidence>
<evidence type="ECO:0000256" key="1">
    <source>
        <dbReference type="ARBA" id="ARBA00022801"/>
    </source>
</evidence>
<gene>
    <name evidence="3" type="ORF">HINF_LOCUS52690</name>
</gene>
<sequence>MLTFILSIQQTKLRMMQVTDIHYDLAYDAQGSLKSYCRLKEDSQNIAKYGRYGCDTPLDLLTTMFDDAAQQNAKEKFDIVFMLGDFGSHGVQLQQNQAIKTISDFISTNFPDSIKHAVLGNNDGNGNYNFSLEKNDQHLKEIYINGAMKQLINNDKFLEFGYYSNDLDEHKIKLIGLNSIFYTTSMYKKNYPTIEIPDDPGNQFQFLIEQLQDCRNKNYQAIVTYHNCFGLNGFDGSVTAIDKFTIRHREIVNQFKDIIIFEQMGHYHHDDFRLTSKGRDTHLVSYLLPSISPSNHNNPAYRITELSLVDNKWVVSDYEQRYIDLVEANTKQDLPQFEHQYKFSELYEVFTGETQPNAKTHQKLNQKMKTDEKLYSVWTSQSNTMYRPSRAQYMCGLRSIDKVTYDTCVQNFKYD</sequence>
<organism evidence="3 4">
    <name type="scientific">Hexamita inflata</name>
    <dbReference type="NCBI Taxonomy" id="28002"/>
    <lineage>
        <taxon>Eukaryota</taxon>
        <taxon>Metamonada</taxon>
        <taxon>Diplomonadida</taxon>
        <taxon>Hexamitidae</taxon>
        <taxon>Hexamitinae</taxon>
        <taxon>Hexamita</taxon>
    </lineage>
</organism>
<dbReference type="PANTHER" id="PTHR10340:SF57">
    <property type="entry name" value="METALLOPHOS DOMAIN-CONTAINING PROTEIN"/>
    <property type="match status" value="1"/>
</dbReference>
<accession>A0ABP1KPX8</accession>
<dbReference type="InterPro" id="IPR029052">
    <property type="entry name" value="Metallo-depent_PP-like"/>
</dbReference>
<name>A0ABP1KPX8_9EUKA</name>
<dbReference type="Proteomes" id="UP001642409">
    <property type="component" value="Unassembled WGS sequence"/>
</dbReference>
<dbReference type="Gene3D" id="3.60.21.10">
    <property type="match status" value="1"/>
</dbReference>
<dbReference type="PANTHER" id="PTHR10340">
    <property type="entry name" value="SPHINGOMYELIN PHOSPHODIESTERASE"/>
    <property type="match status" value="1"/>
</dbReference>
<proteinExistence type="predicted"/>
<keyword evidence="4" id="KW-1185">Reference proteome</keyword>
<keyword evidence="2" id="KW-0325">Glycoprotein</keyword>
<dbReference type="SUPFAM" id="SSF56300">
    <property type="entry name" value="Metallo-dependent phosphatases"/>
    <property type="match status" value="1"/>
</dbReference>
<evidence type="ECO:0000256" key="2">
    <source>
        <dbReference type="ARBA" id="ARBA00023180"/>
    </source>
</evidence>